<dbReference type="EMBL" id="JAACJK010000171">
    <property type="protein sequence ID" value="KAF5320091.1"/>
    <property type="molecule type" value="Genomic_DNA"/>
</dbReference>
<dbReference type="Pfam" id="PF12937">
    <property type="entry name" value="F-box-like"/>
    <property type="match status" value="1"/>
</dbReference>
<accession>A0A8H5BBA3</accession>
<dbReference type="Gene3D" id="1.20.1280.50">
    <property type="match status" value="1"/>
</dbReference>
<evidence type="ECO:0000313" key="3">
    <source>
        <dbReference type="Proteomes" id="UP000541558"/>
    </source>
</evidence>
<dbReference type="InterPro" id="IPR001810">
    <property type="entry name" value="F-box_dom"/>
</dbReference>
<organism evidence="2 3">
    <name type="scientific">Ephemerocybe angulata</name>
    <dbReference type="NCBI Taxonomy" id="980116"/>
    <lineage>
        <taxon>Eukaryota</taxon>
        <taxon>Fungi</taxon>
        <taxon>Dikarya</taxon>
        <taxon>Basidiomycota</taxon>
        <taxon>Agaricomycotina</taxon>
        <taxon>Agaricomycetes</taxon>
        <taxon>Agaricomycetidae</taxon>
        <taxon>Agaricales</taxon>
        <taxon>Agaricineae</taxon>
        <taxon>Psathyrellaceae</taxon>
        <taxon>Ephemerocybe</taxon>
    </lineage>
</organism>
<comment type="caution">
    <text evidence="2">The sequence shown here is derived from an EMBL/GenBank/DDBJ whole genome shotgun (WGS) entry which is preliminary data.</text>
</comment>
<dbReference type="PROSITE" id="PS50181">
    <property type="entry name" value="FBOX"/>
    <property type="match status" value="1"/>
</dbReference>
<dbReference type="AlphaFoldDB" id="A0A8H5BBA3"/>
<evidence type="ECO:0000313" key="2">
    <source>
        <dbReference type="EMBL" id="KAF5320091.1"/>
    </source>
</evidence>
<reference evidence="2 3" key="1">
    <citation type="journal article" date="2020" name="ISME J.">
        <title>Uncovering the hidden diversity of litter-decomposition mechanisms in mushroom-forming fungi.</title>
        <authorList>
            <person name="Floudas D."/>
            <person name="Bentzer J."/>
            <person name="Ahren D."/>
            <person name="Johansson T."/>
            <person name="Persson P."/>
            <person name="Tunlid A."/>
        </authorList>
    </citation>
    <scope>NUCLEOTIDE SEQUENCE [LARGE SCALE GENOMIC DNA]</scope>
    <source>
        <strain evidence="2 3">CBS 175.51</strain>
    </source>
</reference>
<keyword evidence="3" id="KW-1185">Reference proteome</keyword>
<dbReference type="SUPFAM" id="SSF52047">
    <property type="entry name" value="RNI-like"/>
    <property type="match status" value="1"/>
</dbReference>
<protein>
    <recommendedName>
        <fullName evidence="1">F-box domain-containing protein</fullName>
    </recommendedName>
</protein>
<proteinExistence type="predicted"/>
<dbReference type="Gene3D" id="3.80.10.10">
    <property type="entry name" value="Ribonuclease Inhibitor"/>
    <property type="match status" value="1"/>
</dbReference>
<sequence length="539" mass="60373">MRPDALPWSIPTQKLFEKTGNIPAEEHRTLIQRRVEELKDEICALNSLHNSLSPINRLPPEVLSDIIIQGSSESRKEGVLWIRLSHICKRWREVALDCAALWSDISFLKPALTSVMLSRTKSTPLTVHIDTAYCQATPRTYDALSGILSSSDRLQCLTIDDKGKNRRLQLRKALSRCTTAPILKELRIKSRGDNCLRSGFLKGGAPSLVHLKLSGCIISDWNAQVPLGVGLQILDLSAGTVPFQPRPSGKDFLSSLGNLPLLHTLRLTLFLPNDRYTGHPALLAPIVCRSLRTFDLHDSPVLISKFLRVVHVPDVQNMKIHTPHPFRTNRPDFTELLTALHMSWKSVLDAGVRELRLVYEPLTAFHDVWLEFDGPVGRHHSSETAHTLDLTGLNVQVDADTVIHGVSQCWTLEPLQILDIDSIMVAEAWATTLRDLPNLRHITIVGVSMLNFCNAFNKEQEVAALTQAVPFPALEVITLEETMLPPELFQKLPKALFYRSLSPPGFKVVISHCSGITEDKYQLMGNILPHVEVVWDRRG</sequence>
<feature type="domain" description="F-box" evidence="1">
    <location>
        <begin position="52"/>
        <end position="105"/>
    </location>
</feature>
<dbReference type="OrthoDB" id="3172239at2759"/>
<name>A0A8H5BBA3_9AGAR</name>
<dbReference type="InterPro" id="IPR032675">
    <property type="entry name" value="LRR_dom_sf"/>
</dbReference>
<gene>
    <name evidence="2" type="ORF">D9611_010318</name>
</gene>
<evidence type="ECO:0000259" key="1">
    <source>
        <dbReference type="PROSITE" id="PS50181"/>
    </source>
</evidence>
<dbReference type="Proteomes" id="UP000541558">
    <property type="component" value="Unassembled WGS sequence"/>
</dbReference>